<dbReference type="InterPro" id="IPR029061">
    <property type="entry name" value="THDP-binding"/>
</dbReference>
<dbReference type="Gene3D" id="3.40.50.970">
    <property type="match status" value="2"/>
</dbReference>
<gene>
    <name evidence="5" type="primary">ilvI_3</name>
    <name evidence="5" type="ORF">PIGHUM_02951</name>
</gene>
<keyword evidence="5" id="KW-0808">Transferase</keyword>
<evidence type="ECO:0000313" key="6">
    <source>
        <dbReference type="Proteomes" id="UP000277294"/>
    </source>
</evidence>
<dbReference type="Proteomes" id="UP000277294">
    <property type="component" value="Unassembled WGS sequence"/>
</dbReference>
<dbReference type="GO" id="GO:0005948">
    <property type="term" value="C:acetolactate synthase complex"/>
    <property type="evidence" value="ECO:0007669"/>
    <property type="project" value="TreeGrafter"/>
</dbReference>
<keyword evidence="2" id="KW-0786">Thiamine pyrophosphate</keyword>
<dbReference type="InterPro" id="IPR000399">
    <property type="entry name" value="TPP-bd_CS"/>
</dbReference>
<dbReference type="GO" id="GO:0003984">
    <property type="term" value="F:acetolactate synthase activity"/>
    <property type="evidence" value="ECO:0007669"/>
    <property type="project" value="UniProtKB-EC"/>
</dbReference>
<comment type="similarity">
    <text evidence="1">Belongs to the TPP enzyme family.</text>
</comment>
<dbReference type="InterPro" id="IPR012001">
    <property type="entry name" value="Thiamin_PyroP_enz_TPP-bd_dom"/>
</dbReference>
<organism evidence="5 6">
    <name type="scientific">Pigmentiphaga humi</name>
    <dbReference type="NCBI Taxonomy" id="2478468"/>
    <lineage>
        <taxon>Bacteria</taxon>
        <taxon>Pseudomonadati</taxon>
        <taxon>Pseudomonadota</taxon>
        <taxon>Betaproteobacteria</taxon>
        <taxon>Burkholderiales</taxon>
        <taxon>Alcaligenaceae</taxon>
        <taxon>Pigmentiphaga</taxon>
    </lineage>
</organism>
<dbReference type="SUPFAM" id="SSF52467">
    <property type="entry name" value="DHS-like NAD/FAD-binding domain"/>
    <property type="match status" value="1"/>
</dbReference>
<dbReference type="GO" id="GO:0000287">
    <property type="term" value="F:magnesium ion binding"/>
    <property type="evidence" value="ECO:0007669"/>
    <property type="project" value="InterPro"/>
</dbReference>
<reference evidence="5 6" key="1">
    <citation type="submission" date="2018-10" db="EMBL/GenBank/DDBJ databases">
        <authorList>
            <person name="Criscuolo A."/>
        </authorList>
    </citation>
    <scope>NUCLEOTIDE SEQUENCE [LARGE SCALE GENOMIC DNA]</scope>
    <source>
        <strain evidence="5">DnA1</strain>
    </source>
</reference>
<name>A0A3P4B4A2_9BURK</name>
<feature type="domain" description="Thiamine pyrophosphate enzyme N-terminal TPP-binding" evidence="4">
    <location>
        <begin position="11"/>
        <end position="140"/>
    </location>
</feature>
<dbReference type="Pfam" id="PF02775">
    <property type="entry name" value="TPP_enzyme_C"/>
    <property type="match status" value="1"/>
</dbReference>
<evidence type="ECO:0000259" key="3">
    <source>
        <dbReference type="Pfam" id="PF02775"/>
    </source>
</evidence>
<dbReference type="OrthoDB" id="2254214at2"/>
<dbReference type="PROSITE" id="PS00187">
    <property type="entry name" value="TPP_ENZYMES"/>
    <property type="match status" value="1"/>
</dbReference>
<evidence type="ECO:0000259" key="4">
    <source>
        <dbReference type="Pfam" id="PF02776"/>
    </source>
</evidence>
<keyword evidence="6" id="KW-1185">Reference proteome</keyword>
<dbReference type="Gene3D" id="3.40.50.1220">
    <property type="entry name" value="TPP-binding domain"/>
    <property type="match status" value="1"/>
</dbReference>
<dbReference type="InterPro" id="IPR045229">
    <property type="entry name" value="TPP_enz"/>
</dbReference>
<dbReference type="InterPro" id="IPR011766">
    <property type="entry name" value="TPP_enzyme_TPP-bd"/>
</dbReference>
<dbReference type="GO" id="GO:0050660">
    <property type="term" value="F:flavin adenine dinucleotide binding"/>
    <property type="evidence" value="ECO:0007669"/>
    <property type="project" value="TreeGrafter"/>
</dbReference>
<evidence type="ECO:0000313" key="5">
    <source>
        <dbReference type="EMBL" id="VCU70872.1"/>
    </source>
</evidence>
<dbReference type="CDD" id="cd07035">
    <property type="entry name" value="TPP_PYR_POX_like"/>
    <property type="match status" value="1"/>
</dbReference>
<dbReference type="GO" id="GO:0030976">
    <property type="term" value="F:thiamine pyrophosphate binding"/>
    <property type="evidence" value="ECO:0007669"/>
    <property type="project" value="InterPro"/>
</dbReference>
<proteinExistence type="inferred from homology"/>
<dbReference type="PANTHER" id="PTHR18968">
    <property type="entry name" value="THIAMINE PYROPHOSPHATE ENZYMES"/>
    <property type="match status" value="1"/>
</dbReference>
<dbReference type="CDD" id="cd02002">
    <property type="entry name" value="TPP_BFDC"/>
    <property type="match status" value="1"/>
</dbReference>
<accession>A0A3P4B4A2</accession>
<dbReference type="AlphaFoldDB" id="A0A3P4B4A2"/>
<dbReference type="Pfam" id="PF02776">
    <property type="entry name" value="TPP_enzyme_N"/>
    <property type="match status" value="1"/>
</dbReference>
<dbReference type="InterPro" id="IPR029035">
    <property type="entry name" value="DHS-like_NAD/FAD-binding_dom"/>
</dbReference>
<dbReference type="PANTHER" id="PTHR18968:SF164">
    <property type="entry name" value="PYRUVATE DECARBOXYLASE"/>
    <property type="match status" value="1"/>
</dbReference>
<dbReference type="GO" id="GO:0009097">
    <property type="term" value="P:isoleucine biosynthetic process"/>
    <property type="evidence" value="ECO:0007669"/>
    <property type="project" value="TreeGrafter"/>
</dbReference>
<sequence>MKHDQGSGPQTTASHFLDGLLEVGIDYLFCNMGTDHAPIIEELAARRRLGVKSPTVIRCPHESTAAHMAGGYALVTGRGQGVLVHVDVGTANASMAMHNLLRSRIPVLLMAGKAPFTSAGELLGSRDTYVHFVQEPFDQGSLVRPYVKWEWTLPSGAVVKETLRRAHAVMHSAPQGPAYLMLPRETLTERWEPAQVRAYGVNQFGPARESGADPEVVARIADRLEQAEHPILVTAYAGRCSGASEAIEALAAYAGIRVFEPNMVNNISHEGPNFCGAAPDRHLARADVAFMVDVDVPWFPRDVAFNPDTHWVQIDVDVLKQDSPMWSFPANERVQARSARVLEQVLRELQRRADGGLARRAQARNAAIAQEREARIRAARSKAEMPGEIGQINTHYLFAQLARHLDDRDIIMNEAVRNAGIMAMHIPRPIPGTMVRVGGGGLGASGGMALGAKLAAPDAMVVQVVGDGSFYFNNPNSVFAVSRQQKLPILTVVLDNGGWSAVKQSTLRVYPDGDAQGQDWFEAELPEGVEYAKIAEAFGALGETVADPAALPEAIQRCVAAVRNGRSALLHVAITRI</sequence>
<dbReference type="RefSeq" id="WP_124080334.1">
    <property type="nucleotide sequence ID" value="NZ_UWPJ01000023.1"/>
</dbReference>
<evidence type="ECO:0000256" key="1">
    <source>
        <dbReference type="ARBA" id="ARBA00007812"/>
    </source>
</evidence>
<evidence type="ECO:0000256" key="2">
    <source>
        <dbReference type="ARBA" id="ARBA00023052"/>
    </source>
</evidence>
<dbReference type="EMBL" id="UWPJ01000023">
    <property type="protein sequence ID" value="VCU70872.1"/>
    <property type="molecule type" value="Genomic_DNA"/>
</dbReference>
<dbReference type="GO" id="GO:0009099">
    <property type="term" value="P:L-valine biosynthetic process"/>
    <property type="evidence" value="ECO:0007669"/>
    <property type="project" value="TreeGrafter"/>
</dbReference>
<dbReference type="NCBIfam" id="NF006203">
    <property type="entry name" value="PRK08327.1"/>
    <property type="match status" value="1"/>
</dbReference>
<dbReference type="SUPFAM" id="SSF52518">
    <property type="entry name" value="Thiamin diphosphate-binding fold (THDP-binding)"/>
    <property type="match status" value="2"/>
</dbReference>
<dbReference type="EC" id="2.2.1.6" evidence="5"/>
<protein>
    <submittedName>
        <fullName evidence="5">Acetolactate synthase isozyme 3 large subunit</fullName>
        <ecNumber evidence="5">2.2.1.6</ecNumber>
    </submittedName>
</protein>
<feature type="domain" description="Thiamine pyrophosphate enzyme TPP-binding" evidence="3">
    <location>
        <begin position="431"/>
        <end position="572"/>
    </location>
</feature>